<keyword evidence="9" id="KW-0325">Glycoprotein</keyword>
<protein>
    <recommendedName>
        <fullName evidence="12">Ig-like domain-containing protein</fullName>
    </recommendedName>
</protein>
<organism evidence="13 14">
    <name type="scientific">Bagarius yarrelli</name>
    <name type="common">Goonch</name>
    <name type="synonym">Bagrus yarrelli</name>
    <dbReference type="NCBI Taxonomy" id="175774"/>
    <lineage>
        <taxon>Eukaryota</taxon>
        <taxon>Metazoa</taxon>
        <taxon>Chordata</taxon>
        <taxon>Craniata</taxon>
        <taxon>Vertebrata</taxon>
        <taxon>Euteleostomi</taxon>
        <taxon>Actinopterygii</taxon>
        <taxon>Neopterygii</taxon>
        <taxon>Teleostei</taxon>
        <taxon>Ostariophysi</taxon>
        <taxon>Siluriformes</taxon>
        <taxon>Sisoridae</taxon>
        <taxon>Sisorinae</taxon>
        <taxon>Bagarius</taxon>
    </lineage>
</organism>
<keyword evidence="7 11" id="KW-0472">Membrane</keyword>
<keyword evidence="5 11" id="KW-1133">Transmembrane helix</keyword>
<dbReference type="GO" id="GO:0009986">
    <property type="term" value="C:cell surface"/>
    <property type="evidence" value="ECO:0007669"/>
    <property type="project" value="TreeGrafter"/>
</dbReference>
<dbReference type="EMBL" id="VCAZ01000019">
    <property type="protein sequence ID" value="TSK72116.1"/>
    <property type="molecule type" value="Genomic_DNA"/>
</dbReference>
<evidence type="ECO:0000256" key="7">
    <source>
        <dbReference type="ARBA" id="ARBA00023136"/>
    </source>
</evidence>
<dbReference type="InterPro" id="IPR007110">
    <property type="entry name" value="Ig-like_dom"/>
</dbReference>
<keyword evidence="2 11" id="KW-0812">Transmembrane</keyword>
<gene>
    <name evidence="13" type="ORF">Baya_3100</name>
</gene>
<dbReference type="PROSITE" id="PS50835">
    <property type="entry name" value="IG_LIKE"/>
    <property type="match status" value="1"/>
</dbReference>
<dbReference type="InterPro" id="IPR013106">
    <property type="entry name" value="Ig_V-set"/>
</dbReference>
<keyword evidence="3" id="KW-0732">Signal</keyword>
<evidence type="ECO:0000256" key="4">
    <source>
        <dbReference type="ARBA" id="ARBA00022859"/>
    </source>
</evidence>
<name>A0A556TUM4_BAGYA</name>
<feature type="transmembrane region" description="Helical" evidence="11">
    <location>
        <begin position="270"/>
        <end position="291"/>
    </location>
</feature>
<evidence type="ECO:0000313" key="14">
    <source>
        <dbReference type="Proteomes" id="UP000319801"/>
    </source>
</evidence>
<keyword evidence="4" id="KW-0391">Immunity</keyword>
<dbReference type="Proteomes" id="UP000319801">
    <property type="component" value="Unassembled WGS sequence"/>
</dbReference>
<feature type="transmembrane region" description="Helical" evidence="11">
    <location>
        <begin position="150"/>
        <end position="173"/>
    </location>
</feature>
<sequence length="321" mass="36673">MVSYPRINGSETLTCQCPDHQCLKVHWYRLLNGSDTPEFIVFRNNINLVHFASNINQNRFKTDVIHTGKVFYTLRITSIQKQDAGLYSCLLTSQNSAQNPKDLMPEGYSIWPQEIIITQAPTTVKKTKHVNRLRNQCKSINLSPKGCKPLVLWSGVGAVMLLVVVLISTLYYFSRMIFWFRLKENSQGFEYIAMYSKNRNLGKEVDSEKFKVKDKSLELKQFDRQKDSGTYSCVSINNNMLKFTCTTKLRGETVTVSRNIEVILGCEQHILIPLAAGCGLLLLLLIITIFYCNHPEPDQQATKLCPILQTIRHTELLITSL</sequence>
<evidence type="ECO:0000256" key="10">
    <source>
        <dbReference type="ARBA" id="ARBA00023319"/>
    </source>
</evidence>
<evidence type="ECO:0000313" key="13">
    <source>
        <dbReference type="EMBL" id="TSK72116.1"/>
    </source>
</evidence>
<reference evidence="13 14" key="1">
    <citation type="journal article" date="2019" name="Genome Biol. Evol.">
        <title>Whole-Genome Sequencing of the Giant Devil Catfish, Bagarius yarrelli.</title>
        <authorList>
            <person name="Jiang W."/>
            <person name="Lv Y."/>
            <person name="Cheng L."/>
            <person name="Yang K."/>
            <person name="Chao B."/>
            <person name="Wang X."/>
            <person name="Li Y."/>
            <person name="Pan X."/>
            <person name="You X."/>
            <person name="Zhang Y."/>
            <person name="Yang J."/>
            <person name="Li J."/>
            <person name="Zhang X."/>
            <person name="Liu S."/>
            <person name="Sun C."/>
            <person name="Yang J."/>
            <person name="Shi Q."/>
        </authorList>
    </citation>
    <scope>NUCLEOTIDE SEQUENCE [LARGE SCALE GENOMIC DNA]</scope>
    <source>
        <strain evidence="13">JWS20170419001</strain>
        <tissue evidence="13">Muscle</tissue>
    </source>
</reference>
<dbReference type="Gene3D" id="2.60.40.10">
    <property type="entry name" value="Immunoglobulins"/>
    <property type="match status" value="2"/>
</dbReference>
<comment type="subcellular location">
    <subcellularLocation>
        <location evidence="1">Membrane</location>
        <topology evidence="1">Single-pass type I membrane protein</topology>
    </subcellularLocation>
</comment>
<dbReference type="GO" id="GO:0015026">
    <property type="term" value="F:coreceptor activity"/>
    <property type="evidence" value="ECO:0007669"/>
    <property type="project" value="InterPro"/>
</dbReference>
<dbReference type="GO" id="GO:0002250">
    <property type="term" value="P:adaptive immune response"/>
    <property type="evidence" value="ECO:0007669"/>
    <property type="project" value="UniProtKB-KW"/>
</dbReference>
<evidence type="ECO:0000256" key="5">
    <source>
        <dbReference type="ARBA" id="ARBA00022989"/>
    </source>
</evidence>
<evidence type="ECO:0000256" key="2">
    <source>
        <dbReference type="ARBA" id="ARBA00022692"/>
    </source>
</evidence>
<dbReference type="PANTHER" id="PTHR11292">
    <property type="entry name" value="T-CELL SURFACE GLYCOPROTEIN CD8 BETA CHAIN"/>
    <property type="match status" value="1"/>
</dbReference>
<keyword evidence="10" id="KW-0393">Immunoglobulin domain</keyword>
<dbReference type="InterPro" id="IPR036179">
    <property type="entry name" value="Ig-like_dom_sf"/>
</dbReference>
<evidence type="ECO:0000256" key="1">
    <source>
        <dbReference type="ARBA" id="ARBA00004479"/>
    </source>
</evidence>
<dbReference type="InterPro" id="IPR042414">
    <property type="entry name" value="CD8B"/>
</dbReference>
<evidence type="ECO:0000256" key="9">
    <source>
        <dbReference type="ARBA" id="ARBA00023180"/>
    </source>
</evidence>
<dbReference type="SUPFAM" id="SSF48726">
    <property type="entry name" value="Immunoglobulin"/>
    <property type="match status" value="2"/>
</dbReference>
<evidence type="ECO:0000256" key="6">
    <source>
        <dbReference type="ARBA" id="ARBA00023130"/>
    </source>
</evidence>
<dbReference type="GO" id="GO:0016020">
    <property type="term" value="C:membrane"/>
    <property type="evidence" value="ECO:0007669"/>
    <property type="project" value="UniProtKB-SubCell"/>
</dbReference>
<dbReference type="GO" id="GO:0042288">
    <property type="term" value="F:MHC class I protein binding"/>
    <property type="evidence" value="ECO:0007669"/>
    <property type="project" value="InterPro"/>
</dbReference>
<dbReference type="GO" id="GO:0050776">
    <property type="term" value="P:regulation of immune response"/>
    <property type="evidence" value="ECO:0007669"/>
    <property type="project" value="InterPro"/>
</dbReference>
<dbReference type="Pfam" id="PF07686">
    <property type="entry name" value="V-set"/>
    <property type="match status" value="2"/>
</dbReference>
<keyword evidence="6" id="KW-1064">Adaptive immunity</keyword>
<proteinExistence type="predicted"/>
<evidence type="ECO:0000256" key="11">
    <source>
        <dbReference type="SAM" id="Phobius"/>
    </source>
</evidence>
<dbReference type="InterPro" id="IPR013783">
    <property type="entry name" value="Ig-like_fold"/>
</dbReference>
<dbReference type="AlphaFoldDB" id="A0A556TUM4"/>
<keyword evidence="8" id="KW-1015">Disulfide bond</keyword>
<comment type="caution">
    <text evidence="13">The sequence shown here is derived from an EMBL/GenBank/DDBJ whole genome shotgun (WGS) entry which is preliminary data.</text>
</comment>
<evidence type="ECO:0000256" key="3">
    <source>
        <dbReference type="ARBA" id="ARBA00022729"/>
    </source>
</evidence>
<feature type="domain" description="Ig-like" evidence="12">
    <location>
        <begin position="1"/>
        <end position="104"/>
    </location>
</feature>
<evidence type="ECO:0000256" key="8">
    <source>
        <dbReference type="ARBA" id="ARBA00023157"/>
    </source>
</evidence>
<evidence type="ECO:0000259" key="12">
    <source>
        <dbReference type="PROSITE" id="PS50835"/>
    </source>
</evidence>
<dbReference type="PANTHER" id="PTHR11292:SF7">
    <property type="entry name" value="T-CELL SURFACE GLYCOPROTEIN CD8 BETA CHAIN-RELATED"/>
    <property type="match status" value="1"/>
</dbReference>
<dbReference type="OrthoDB" id="9394844at2759"/>
<keyword evidence="14" id="KW-1185">Reference proteome</keyword>
<accession>A0A556TUM4</accession>